<feature type="transmembrane region" description="Helical" evidence="8">
    <location>
        <begin position="100"/>
        <end position="124"/>
    </location>
</feature>
<dbReference type="AlphaFoldDB" id="A0AAW9A8R8"/>
<keyword evidence="5 8" id="KW-0812">Transmembrane</keyword>
<dbReference type="Pfam" id="PF00528">
    <property type="entry name" value="BPD_transp_1"/>
    <property type="match status" value="1"/>
</dbReference>
<evidence type="ECO:0000256" key="2">
    <source>
        <dbReference type="ARBA" id="ARBA00022448"/>
    </source>
</evidence>
<keyword evidence="11" id="KW-1185">Reference proteome</keyword>
<accession>A0AAW9A8R8</accession>
<feature type="domain" description="ABC transmembrane type-1" evidence="9">
    <location>
        <begin position="1"/>
        <end position="121"/>
    </location>
</feature>
<evidence type="ECO:0000256" key="8">
    <source>
        <dbReference type="RuleBase" id="RU363032"/>
    </source>
</evidence>
<dbReference type="RefSeq" id="WP_317940288.1">
    <property type="nucleotide sequence ID" value="NZ_JAUBDJ010000002.1"/>
</dbReference>
<evidence type="ECO:0000259" key="9">
    <source>
        <dbReference type="PROSITE" id="PS50928"/>
    </source>
</evidence>
<evidence type="ECO:0000256" key="6">
    <source>
        <dbReference type="ARBA" id="ARBA00022989"/>
    </source>
</evidence>
<keyword evidence="7 8" id="KW-0472">Membrane</keyword>
<keyword evidence="6 8" id="KW-1133">Transmembrane helix</keyword>
<evidence type="ECO:0000256" key="4">
    <source>
        <dbReference type="ARBA" id="ARBA00022519"/>
    </source>
</evidence>
<protein>
    <submittedName>
        <fullName evidence="10">ABC transporter permease subunit</fullName>
    </submittedName>
</protein>
<organism evidence="10 11">
    <name type="scientific">Sporosarcina thermotolerans</name>
    <dbReference type="NCBI Taxonomy" id="633404"/>
    <lineage>
        <taxon>Bacteria</taxon>
        <taxon>Bacillati</taxon>
        <taxon>Bacillota</taxon>
        <taxon>Bacilli</taxon>
        <taxon>Bacillales</taxon>
        <taxon>Caryophanaceae</taxon>
        <taxon>Sporosarcina</taxon>
    </lineage>
</organism>
<dbReference type="GO" id="GO:0055085">
    <property type="term" value="P:transmembrane transport"/>
    <property type="evidence" value="ECO:0007669"/>
    <property type="project" value="InterPro"/>
</dbReference>
<dbReference type="EMBL" id="JAUBDJ010000002">
    <property type="protein sequence ID" value="MDW0116143.1"/>
    <property type="molecule type" value="Genomic_DNA"/>
</dbReference>
<dbReference type="Proteomes" id="UP001271648">
    <property type="component" value="Unassembled WGS sequence"/>
</dbReference>
<evidence type="ECO:0000256" key="5">
    <source>
        <dbReference type="ARBA" id="ARBA00022692"/>
    </source>
</evidence>
<keyword evidence="3" id="KW-1003">Cell membrane</keyword>
<evidence type="ECO:0000256" key="7">
    <source>
        <dbReference type="ARBA" id="ARBA00023136"/>
    </source>
</evidence>
<keyword evidence="4" id="KW-0997">Cell inner membrane</keyword>
<comment type="subcellular location">
    <subcellularLocation>
        <location evidence="1">Cell inner membrane</location>
        <topology evidence="1">Multi-pass membrane protein</topology>
    </subcellularLocation>
    <subcellularLocation>
        <location evidence="8">Cell membrane</location>
        <topology evidence="8">Multi-pass membrane protein</topology>
    </subcellularLocation>
</comment>
<dbReference type="Gene3D" id="1.10.3720.10">
    <property type="entry name" value="MetI-like"/>
    <property type="match status" value="1"/>
</dbReference>
<name>A0AAW9A8R8_9BACL</name>
<dbReference type="GO" id="GO:0005886">
    <property type="term" value="C:plasma membrane"/>
    <property type="evidence" value="ECO:0007669"/>
    <property type="project" value="UniProtKB-SubCell"/>
</dbReference>
<comment type="caution">
    <text evidence="10">The sequence shown here is derived from an EMBL/GenBank/DDBJ whole genome shotgun (WGS) entry which is preliminary data.</text>
</comment>
<dbReference type="SUPFAM" id="SSF161098">
    <property type="entry name" value="MetI-like"/>
    <property type="match status" value="1"/>
</dbReference>
<dbReference type="PROSITE" id="PS50928">
    <property type="entry name" value="ABC_TM1"/>
    <property type="match status" value="1"/>
</dbReference>
<dbReference type="InterPro" id="IPR000515">
    <property type="entry name" value="MetI-like"/>
</dbReference>
<evidence type="ECO:0000256" key="3">
    <source>
        <dbReference type="ARBA" id="ARBA00022475"/>
    </source>
</evidence>
<comment type="similarity">
    <text evidence="8">Belongs to the binding-protein-dependent transport system permease family.</text>
</comment>
<dbReference type="CDD" id="cd06261">
    <property type="entry name" value="TM_PBP2"/>
    <property type="match status" value="1"/>
</dbReference>
<dbReference type="InterPro" id="IPR035906">
    <property type="entry name" value="MetI-like_sf"/>
</dbReference>
<proteinExistence type="inferred from homology"/>
<keyword evidence="2 8" id="KW-0813">Transport</keyword>
<sequence>MGSSLIAYTIRRLPYMVRSTMGSMRAIKADIEEAAVNLGATPLTAAITIVGPLMLPGIAAGSVLVFITVIKEASVSILLAPPEWAPMSLAIFQNILRAEYYSAAAMSVILVALVLILQGIASLIGKKQQL</sequence>
<evidence type="ECO:0000313" key="10">
    <source>
        <dbReference type="EMBL" id="MDW0116143.1"/>
    </source>
</evidence>
<evidence type="ECO:0000313" key="11">
    <source>
        <dbReference type="Proteomes" id="UP001271648"/>
    </source>
</evidence>
<gene>
    <name evidence="10" type="ORF">QTL97_04300</name>
</gene>
<comment type="caution">
    <text evidence="8">Lacks conserved residue(s) required for the propagation of feature annotation.</text>
</comment>
<reference evidence="10 11" key="1">
    <citation type="submission" date="2023-06" db="EMBL/GenBank/DDBJ databases">
        <title>Sporosarcina sp. nov., isolated from Korean traditional fermented seafood 'Jeotgal'.</title>
        <authorList>
            <person name="Yang A.I."/>
            <person name="Shin N.-R."/>
        </authorList>
    </citation>
    <scope>NUCLEOTIDE SEQUENCE [LARGE SCALE GENOMIC DNA]</scope>
    <source>
        <strain evidence="10 11">KCTC43456</strain>
    </source>
</reference>
<dbReference type="PANTHER" id="PTHR43357:SF3">
    <property type="entry name" value="FE(3+)-TRANSPORT SYSTEM PERMEASE PROTEIN FBPB 2"/>
    <property type="match status" value="1"/>
</dbReference>
<evidence type="ECO:0000256" key="1">
    <source>
        <dbReference type="ARBA" id="ARBA00004429"/>
    </source>
</evidence>
<dbReference type="PANTHER" id="PTHR43357">
    <property type="entry name" value="INNER MEMBRANE ABC TRANSPORTER PERMEASE PROTEIN YDCV"/>
    <property type="match status" value="1"/>
</dbReference>